<feature type="binding site" description="axial binding residue" evidence="6">
    <location>
        <position position="150"/>
    </location>
    <ligand>
        <name>heme c</name>
        <dbReference type="ChEBI" id="CHEBI:61717"/>
        <label>1</label>
    </ligand>
    <ligandPart>
        <name>Fe</name>
        <dbReference type="ChEBI" id="CHEBI:18248"/>
    </ligandPart>
</feature>
<feature type="binding site" description="axial binding residue" evidence="6">
    <location>
        <position position="86"/>
    </location>
    <ligand>
        <name>heme c</name>
        <dbReference type="ChEBI" id="CHEBI:61717"/>
        <label>2</label>
    </ligand>
    <ligandPart>
        <name>Fe</name>
        <dbReference type="ChEBI" id="CHEBI:18248"/>
    </ligandPart>
</feature>
<keyword evidence="7" id="KW-0472">Membrane</keyword>
<feature type="binding site" description="covalent" evidence="6">
    <location>
        <position position="133"/>
    </location>
    <ligand>
        <name>heme c</name>
        <dbReference type="ChEBI" id="CHEBI:61717"/>
        <label>4</label>
    </ligand>
</feature>
<feature type="domain" description="Class III cytochrome C" evidence="8">
    <location>
        <begin position="56"/>
        <end position="156"/>
    </location>
</feature>
<feature type="binding site" description="axial binding residue" evidence="6">
    <location>
        <position position="104"/>
    </location>
    <ligand>
        <name>heme c</name>
        <dbReference type="ChEBI" id="CHEBI:61717"/>
        <label>1</label>
    </ligand>
    <ligandPart>
        <name>Fe</name>
        <dbReference type="ChEBI" id="CHEBI:18248"/>
    </ligandPart>
</feature>
<evidence type="ECO:0000256" key="3">
    <source>
        <dbReference type="ARBA" id="ARBA00022723"/>
    </source>
</evidence>
<reference evidence="10" key="1">
    <citation type="submission" date="2017-04" db="EMBL/GenBank/DDBJ databases">
        <authorList>
            <person name="Varghese N."/>
            <person name="Submissions S."/>
        </authorList>
    </citation>
    <scope>NUCLEOTIDE SEQUENCE [LARGE SCALE GENOMIC DNA]</scope>
    <source>
        <strain evidence="10">K3S</strain>
    </source>
</reference>
<dbReference type="InterPro" id="IPR002322">
    <property type="entry name" value="Cyt_c_III"/>
</dbReference>
<keyword evidence="5 6" id="KW-0408">Iron</keyword>
<keyword evidence="7" id="KW-1133">Transmembrane helix</keyword>
<keyword evidence="10" id="KW-1185">Reference proteome</keyword>
<feature type="binding site" description="axial binding residue" evidence="6">
    <location>
        <position position="87"/>
    </location>
    <ligand>
        <name>heme c</name>
        <dbReference type="ChEBI" id="CHEBI:61717"/>
        <label>1</label>
    </ligand>
    <ligandPart>
        <name>Fe</name>
        <dbReference type="ChEBI" id="CHEBI:18248"/>
    </ligandPart>
</feature>
<dbReference type="AlphaFoldDB" id="A0A1X7C6B2"/>
<name>A0A1X7C6B2_9BACT</name>
<sequence>MKSNFFYVGVAAVFAILVVIYATTTSHLSEEIASISTDKVVVTNPTLTVSFPINFQFKRPAELNKTRFSQVKFSHFAHQDVACVKCHHTWDGRSPIQSCATEGCHSELRAKGETESYFRAFHTLHSDRSCRGCHSTMNKAGKKELKLAPCANNACHVVEPRTKAKK</sequence>
<proteinExistence type="predicted"/>
<feature type="transmembrane region" description="Helical" evidence="7">
    <location>
        <begin position="6"/>
        <end position="24"/>
    </location>
</feature>
<dbReference type="Proteomes" id="UP000192906">
    <property type="component" value="Unassembled WGS sequence"/>
</dbReference>
<evidence type="ECO:0000313" key="10">
    <source>
        <dbReference type="Proteomes" id="UP000192906"/>
    </source>
</evidence>
<dbReference type="InterPro" id="IPR036280">
    <property type="entry name" value="Multihaem_cyt_sf"/>
</dbReference>
<evidence type="ECO:0000313" key="9">
    <source>
        <dbReference type="EMBL" id="SME90296.1"/>
    </source>
</evidence>
<organism evidence="9 10">
    <name type="scientific">Desulfovibrio gilichinskyi</name>
    <dbReference type="NCBI Taxonomy" id="1519643"/>
    <lineage>
        <taxon>Bacteria</taxon>
        <taxon>Pseudomonadati</taxon>
        <taxon>Thermodesulfobacteriota</taxon>
        <taxon>Desulfovibrionia</taxon>
        <taxon>Desulfovibrionales</taxon>
        <taxon>Desulfovibrionaceae</taxon>
        <taxon>Desulfovibrio</taxon>
    </lineage>
</organism>
<evidence type="ECO:0000256" key="5">
    <source>
        <dbReference type="ARBA" id="ARBA00023004"/>
    </source>
</evidence>
<feature type="binding site" description="axial binding residue" evidence="6">
    <location>
        <position position="88"/>
    </location>
    <ligand>
        <name>heme c</name>
        <dbReference type="ChEBI" id="CHEBI:61717"/>
        <label>1</label>
    </ligand>
    <ligandPart>
        <name>Fe</name>
        <dbReference type="ChEBI" id="CHEBI:18248"/>
    </ligandPart>
</feature>
<keyword evidence="4" id="KW-0249">Electron transport</keyword>
<evidence type="ECO:0000259" key="8">
    <source>
        <dbReference type="Pfam" id="PF02085"/>
    </source>
</evidence>
<evidence type="ECO:0000256" key="2">
    <source>
        <dbReference type="ARBA" id="ARBA00022617"/>
    </source>
</evidence>
<feature type="binding site" description="axial binding residue" evidence="6">
    <location>
        <position position="130"/>
    </location>
    <ligand>
        <name>heme c</name>
        <dbReference type="ChEBI" id="CHEBI:61717"/>
        <label>1</label>
    </ligand>
    <ligandPart>
        <name>Fe</name>
        <dbReference type="ChEBI" id="CHEBI:18248"/>
    </ligandPart>
</feature>
<feature type="binding site" description="axial binding residue" evidence="6">
    <location>
        <position position="78"/>
    </location>
    <ligand>
        <name>heme c</name>
        <dbReference type="ChEBI" id="CHEBI:61717"/>
        <label>1</label>
    </ligand>
    <ligandPart>
        <name>Fe</name>
        <dbReference type="ChEBI" id="CHEBI:18248"/>
    </ligandPart>
</feature>
<feature type="binding site" description="axial binding residue" evidence="6">
    <location>
        <position position="83"/>
    </location>
    <ligand>
        <name>heme c</name>
        <dbReference type="ChEBI" id="CHEBI:61717"/>
        <label>1</label>
    </ligand>
    <ligandPart>
        <name>Fe</name>
        <dbReference type="ChEBI" id="CHEBI:18248"/>
    </ligandPart>
</feature>
<comment type="cofactor">
    <cofactor evidence="6">
        <name>heme c</name>
        <dbReference type="ChEBI" id="CHEBI:61717"/>
    </cofactor>
    <text evidence="6">Binds 4 heme c groups covalently per monomer.</text>
</comment>
<keyword evidence="2 6" id="KW-0349">Heme</keyword>
<dbReference type="InterPro" id="IPR020942">
    <property type="entry name" value="Cyt_c_III_dom"/>
</dbReference>
<dbReference type="CDD" id="cd08168">
    <property type="entry name" value="Cytochrom_C3"/>
    <property type="match status" value="1"/>
</dbReference>
<dbReference type="OrthoDB" id="5418612at2"/>
<keyword evidence="3 6" id="KW-0479">Metal-binding</keyword>
<feature type="binding site" description="axial binding residue" evidence="6">
    <location>
        <position position="105"/>
    </location>
    <ligand>
        <name>heme c</name>
        <dbReference type="ChEBI" id="CHEBI:61717"/>
        <label>1</label>
    </ligand>
    <ligandPart>
        <name>Fe</name>
        <dbReference type="ChEBI" id="CHEBI:18248"/>
    </ligandPart>
</feature>
<evidence type="ECO:0000256" key="1">
    <source>
        <dbReference type="ARBA" id="ARBA00022448"/>
    </source>
</evidence>
<evidence type="ECO:0000256" key="6">
    <source>
        <dbReference type="PIRSR" id="PIRSR602322-1"/>
    </source>
</evidence>
<dbReference type="PRINTS" id="PR00609">
    <property type="entry name" value="CYTOCHROMEC3"/>
</dbReference>
<feature type="binding site" description="axial binding residue" evidence="6">
    <location>
        <position position="75"/>
    </location>
    <ligand>
        <name>heme c</name>
        <dbReference type="ChEBI" id="CHEBI:61717"/>
        <label>1</label>
    </ligand>
    <ligandPart>
        <name>Fe</name>
        <dbReference type="ChEBI" id="CHEBI:18248"/>
    </ligandPart>
</feature>
<dbReference type="EMBL" id="FWZU01000001">
    <property type="protein sequence ID" value="SME90296.1"/>
    <property type="molecule type" value="Genomic_DNA"/>
</dbReference>
<keyword evidence="1" id="KW-0813">Transport</keyword>
<protein>
    <submittedName>
        <fullName evidence="9">Class III cytochrome C family protein</fullName>
    </submittedName>
</protein>
<dbReference type="GO" id="GO:0020037">
    <property type="term" value="F:heme binding"/>
    <property type="evidence" value="ECO:0007669"/>
    <property type="project" value="InterPro"/>
</dbReference>
<dbReference type="GO" id="GO:0046872">
    <property type="term" value="F:metal ion binding"/>
    <property type="evidence" value="ECO:0007669"/>
    <property type="project" value="UniProtKB-KW"/>
</dbReference>
<feature type="binding site" description="axial binding residue" evidence="6">
    <location>
        <position position="156"/>
    </location>
    <ligand>
        <name>heme c</name>
        <dbReference type="ChEBI" id="CHEBI:61717"/>
        <label>1</label>
    </ligand>
    <ligandPart>
        <name>Fe</name>
        <dbReference type="ChEBI" id="CHEBI:18248"/>
    </ligandPart>
</feature>
<evidence type="ECO:0000256" key="4">
    <source>
        <dbReference type="ARBA" id="ARBA00022982"/>
    </source>
</evidence>
<dbReference type="STRING" id="1519643.SAMN06295933_0373"/>
<dbReference type="SUPFAM" id="SSF48695">
    <property type="entry name" value="Multiheme cytochromes"/>
    <property type="match status" value="1"/>
</dbReference>
<keyword evidence="7" id="KW-0812">Transmembrane</keyword>
<dbReference type="RefSeq" id="WP_085097469.1">
    <property type="nucleotide sequence ID" value="NZ_FWZU01000001.1"/>
</dbReference>
<feature type="binding site" description="axial binding residue" evidence="6">
    <location>
        <position position="134"/>
    </location>
    <ligand>
        <name>heme c</name>
        <dbReference type="ChEBI" id="CHEBI:61717"/>
        <label>1</label>
    </ligand>
    <ligandPart>
        <name>Fe</name>
        <dbReference type="ChEBI" id="CHEBI:18248"/>
    </ligandPart>
</feature>
<dbReference type="Gene3D" id="3.90.10.10">
    <property type="entry name" value="Cytochrome C3"/>
    <property type="match status" value="1"/>
</dbReference>
<feature type="binding site" description="axial binding residue" evidence="6">
    <location>
        <position position="99"/>
    </location>
    <ligand>
        <name>heme c</name>
        <dbReference type="ChEBI" id="CHEBI:61717"/>
        <label>1</label>
    </ligand>
    <ligandPart>
        <name>Fe</name>
        <dbReference type="ChEBI" id="CHEBI:18248"/>
    </ligandPart>
</feature>
<dbReference type="Pfam" id="PF02085">
    <property type="entry name" value="Cytochrom_CIII"/>
    <property type="match status" value="1"/>
</dbReference>
<gene>
    <name evidence="9" type="ORF">SAMN06295933_0373</name>
</gene>
<feature type="binding site" description="axial binding residue" evidence="6">
    <location>
        <position position="155"/>
    </location>
    <ligand>
        <name>heme c</name>
        <dbReference type="ChEBI" id="CHEBI:61717"/>
        <label>1</label>
    </ligand>
    <ligandPart>
        <name>Fe</name>
        <dbReference type="ChEBI" id="CHEBI:18248"/>
    </ligandPart>
</feature>
<accession>A0A1X7C6B2</accession>
<dbReference type="GO" id="GO:0009055">
    <property type="term" value="F:electron transfer activity"/>
    <property type="evidence" value="ECO:0007669"/>
    <property type="project" value="InterPro"/>
</dbReference>
<evidence type="ECO:0000256" key="7">
    <source>
        <dbReference type="SAM" id="Phobius"/>
    </source>
</evidence>